<name>A0A1B0DP88_PHLPP</name>
<evidence type="ECO:0000313" key="5">
    <source>
        <dbReference type="Proteomes" id="UP000092462"/>
    </source>
</evidence>
<protein>
    <submittedName>
        <fullName evidence="4">Uncharacterized protein</fullName>
    </submittedName>
</protein>
<dbReference type="FunFam" id="1.10.238.10:FF:000178">
    <property type="entry name" value="Calmodulin-2 A"/>
    <property type="match status" value="1"/>
</dbReference>
<dbReference type="SMART" id="SM00054">
    <property type="entry name" value="EFh"/>
    <property type="match status" value="2"/>
</dbReference>
<dbReference type="GO" id="GO:0005509">
    <property type="term" value="F:calcium ion binding"/>
    <property type="evidence" value="ECO:0007669"/>
    <property type="project" value="InterPro"/>
</dbReference>
<feature type="compositionally biased region" description="Basic residues" evidence="3">
    <location>
        <begin position="9"/>
        <end position="18"/>
    </location>
</feature>
<dbReference type="PROSITE" id="PS50222">
    <property type="entry name" value="EF_HAND_2"/>
    <property type="match status" value="1"/>
</dbReference>
<dbReference type="InterPro" id="IPR011992">
    <property type="entry name" value="EF-hand-dom_pair"/>
</dbReference>
<feature type="region of interest" description="Disordered" evidence="3">
    <location>
        <begin position="1"/>
        <end position="59"/>
    </location>
</feature>
<dbReference type="InterPro" id="IPR002048">
    <property type="entry name" value="EF_hand_dom"/>
</dbReference>
<dbReference type="GO" id="GO:0043226">
    <property type="term" value="C:organelle"/>
    <property type="evidence" value="ECO:0007669"/>
    <property type="project" value="UniProtKB-ARBA"/>
</dbReference>
<evidence type="ECO:0000256" key="2">
    <source>
        <dbReference type="ARBA" id="ARBA00022837"/>
    </source>
</evidence>
<keyword evidence="2" id="KW-0106">Calcium</keyword>
<dbReference type="InterPro" id="IPR050403">
    <property type="entry name" value="Myosin_RLC"/>
</dbReference>
<evidence type="ECO:0000256" key="3">
    <source>
        <dbReference type="SAM" id="MobiDB-lite"/>
    </source>
</evidence>
<dbReference type="VEuPathDB" id="VectorBase:PPAPM1_007529"/>
<organism evidence="4 5">
    <name type="scientific">Phlebotomus papatasi</name>
    <name type="common">Sandfly</name>
    <dbReference type="NCBI Taxonomy" id="29031"/>
    <lineage>
        <taxon>Eukaryota</taxon>
        <taxon>Metazoa</taxon>
        <taxon>Ecdysozoa</taxon>
        <taxon>Arthropoda</taxon>
        <taxon>Hexapoda</taxon>
        <taxon>Insecta</taxon>
        <taxon>Pterygota</taxon>
        <taxon>Neoptera</taxon>
        <taxon>Endopterygota</taxon>
        <taxon>Diptera</taxon>
        <taxon>Nematocera</taxon>
        <taxon>Psychodoidea</taxon>
        <taxon>Psychodidae</taxon>
        <taxon>Phlebotomus</taxon>
        <taxon>Phlebotomus</taxon>
    </lineage>
</organism>
<dbReference type="Gene3D" id="1.10.238.10">
    <property type="entry name" value="EF-hand"/>
    <property type="match status" value="2"/>
</dbReference>
<dbReference type="Pfam" id="PF13499">
    <property type="entry name" value="EF-hand_7"/>
    <property type="match status" value="1"/>
</dbReference>
<evidence type="ECO:0000256" key="1">
    <source>
        <dbReference type="ARBA" id="ARBA00022737"/>
    </source>
</evidence>
<keyword evidence="1" id="KW-0677">Repeat</keyword>
<dbReference type="PANTHER" id="PTHR23049">
    <property type="entry name" value="MYOSIN REGULATORY LIGHT CHAIN 2"/>
    <property type="match status" value="1"/>
</dbReference>
<dbReference type="PROSITE" id="PS00018">
    <property type="entry name" value="EF_HAND_1"/>
    <property type="match status" value="1"/>
</dbReference>
<dbReference type="CDD" id="cd00051">
    <property type="entry name" value="EFh"/>
    <property type="match status" value="1"/>
</dbReference>
<dbReference type="VEuPathDB" id="VectorBase:PPAI010324"/>
<dbReference type="InterPro" id="IPR018247">
    <property type="entry name" value="EF_Hand_1_Ca_BS"/>
</dbReference>
<proteinExistence type="predicted"/>
<dbReference type="AlphaFoldDB" id="A0A1B0DP88"/>
<dbReference type="Proteomes" id="UP000092462">
    <property type="component" value="Unassembled WGS sequence"/>
</dbReference>
<reference evidence="4" key="1">
    <citation type="submission" date="2022-08" db="UniProtKB">
        <authorList>
            <consortium name="EnsemblMetazoa"/>
        </authorList>
    </citation>
    <scope>IDENTIFICATION</scope>
    <source>
        <strain evidence="4">Israel</strain>
    </source>
</reference>
<dbReference type="EnsemblMetazoa" id="PPAI010324-RA">
    <property type="protein sequence ID" value="PPAI010324-PA"/>
    <property type="gene ID" value="PPAI010324"/>
</dbReference>
<evidence type="ECO:0000313" key="4">
    <source>
        <dbReference type="EnsemblMetazoa" id="PPAI010324-PA"/>
    </source>
</evidence>
<sequence length="265" mass="29080">MADGEESKKKKKKGSRKASKTEDPGELAKISEPSEAPAPQQEDTVHEEDPSEISDSGEKKSVAATLLDEILNDAPMTLPDENQPYEVPVAVKAGDINALRDLDERKLIELKEAFNLFDLNGDGVIDAEDLKSTYGTLGQEISDDQVAQMLSEAIDPLDFDAFVVLLGYKTIELDPEDVLLEALSKWDKTRTGLISHDRLKNDLMNFGDKFSSNEAESALQEAPIAKGTGPGFNCHGPAMIEYPAFCKIIGGFRKRMKTKAMENTM</sequence>
<dbReference type="EMBL" id="AJVK01018093">
    <property type="status" value="NOT_ANNOTATED_CDS"/>
    <property type="molecule type" value="Genomic_DNA"/>
</dbReference>
<dbReference type="SUPFAM" id="SSF47473">
    <property type="entry name" value="EF-hand"/>
    <property type="match status" value="1"/>
</dbReference>
<accession>A0A1B0DP88</accession>
<keyword evidence="5" id="KW-1185">Reference proteome</keyword>